<accession>A0ACC0Y637</accession>
<evidence type="ECO:0000313" key="1">
    <source>
        <dbReference type="EMBL" id="KAJ0030741.1"/>
    </source>
</evidence>
<comment type="caution">
    <text evidence="1">The sequence shown here is derived from an EMBL/GenBank/DDBJ whole genome shotgun (WGS) entry which is preliminary data.</text>
</comment>
<keyword evidence="2" id="KW-1185">Reference proteome</keyword>
<reference evidence="2" key="1">
    <citation type="journal article" date="2023" name="G3 (Bethesda)">
        <title>Genome assembly and association tests identify interacting loci associated with vigor, precocity, and sex in interspecific pistachio rootstocks.</title>
        <authorList>
            <person name="Palmer W."/>
            <person name="Jacygrad E."/>
            <person name="Sagayaradj S."/>
            <person name="Cavanaugh K."/>
            <person name="Han R."/>
            <person name="Bertier L."/>
            <person name="Beede B."/>
            <person name="Kafkas S."/>
            <person name="Golino D."/>
            <person name="Preece J."/>
            <person name="Michelmore R."/>
        </authorList>
    </citation>
    <scope>NUCLEOTIDE SEQUENCE [LARGE SCALE GENOMIC DNA]</scope>
</reference>
<protein>
    <submittedName>
        <fullName evidence="1">Uncharacterized protein</fullName>
    </submittedName>
</protein>
<evidence type="ECO:0000313" key="2">
    <source>
        <dbReference type="Proteomes" id="UP001163603"/>
    </source>
</evidence>
<sequence>MRNLNFNGESGSEPYTPTAQTSGVTASDAFYSSEFRGDFGHAMGDTELLSEHVISEPFESSPFMPGISKGFENDFNLTTGRQQKEHIDLDVSAPVLANEKEKLMLLRSKLPLNKKELSRKEDDIVPLCDNGLTVHKPKLKVDLTAYVEKHEFCFDAVLDQHVSNDEV</sequence>
<organism evidence="1 2">
    <name type="scientific">Pistacia integerrima</name>
    <dbReference type="NCBI Taxonomy" id="434235"/>
    <lineage>
        <taxon>Eukaryota</taxon>
        <taxon>Viridiplantae</taxon>
        <taxon>Streptophyta</taxon>
        <taxon>Embryophyta</taxon>
        <taxon>Tracheophyta</taxon>
        <taxon>Spermatophyta</taxon>
        <taxon>Magnoliopsida</taxon>
        <taxon>eudicotyledons</taxon>
        <taxon>Gunneridae</taxon>
        <taxon>Pentapetalae</taxon>
        <taxon>rosids</taxon>
        <taxon>malvids</taxon>
        <taxon>Sapindales</taxon>
        <taxon>Anacardiaceae</taxon>
        <taxon>Pistacia</taxon>
    </lineage>
</organism>
<dbReference type="Proteomes" id="UP001163603">
    <property type="component" value="Chromosome 8"/>
</dbReference>
<name>A0ACC0Y637_9ROSI</name>
<dbReference type="EMBL" id="CM047743">
    <property type="protein sequence ID" value="KAJ0030741.1"/>
    <property type="molecule type" value="Genomic_DNA"/>
</dbReference>
<gene>
    <name evidence="1" type="ORF">Pint_12419</name>
</gene>
<proteinExistence type="predicted"/>